<evidence type="ECO:0000256" key="8">
    <source>
        <dbReference type="ARBA" id="ARBA00023054"/>
    </source>
</evidence>
<proteinExistence type="inferred from homology"/>
<dbReference type="InterPro" id="IPR008942">
    <property type="entry name" value="ENTH_VHS"/>
</dbReference>
<reference evidence="12" key="1">
    <citation type="submission" date="2018-05" db="EMBL/GenBank/DDBJ databases">
        <title>Draft genome of Mucuna pruriens seed.</title>
        <authorList>
            <person name="Nnadi N.E."/>
            <person name="Vos R."/>
            <person name="Hasami M.H."/>
            <person name="Devisetty U.K."/>
            <person name="Aguiy J.C."/>
        </authorList>
    </citation>
    <scope>NUCLEOTIDE SEQUENCE [LARGE SCALE GENOMIC DNA]</scope>
    <source>
        <strain evidence="12">JCA_2017</strain>
    </source>
</reference>
<comment type="subcellular location">
    <subcellularLocation>
        <location evidence="1">Chromosome</location>
    </subcellularLocation>
</comment>
<feature type="region of interest" description="Disordered" evidence="10">
    <location>
        <begin position="348"/>
        <end position="400"/>
    </location>
</feature>
<dbReference type="GO" id="GO:0000993">
    <property type="term" value="F:RNA polymerase II complex binding"/>
    <property type="evidence" value="ECO:0007669"/>
    <property type="project" value="TreeGrafter"/>
</dbReference>
<accession>A0A371GN43</accession>
<evidence type="ECO:0000256" key="9">
    <source>
        <dbReference type="ARBA" id="ARBA00023204"/>
    </source>
</evidence>
<dbReference type="PANTHER" id="PTHR28670:SF1">
    <property type="entry name" value="UV-STIMULATED SCAFFOLD PROTEIN A"/>
    <property type="match status" value="1"/>
</dbReference>
<evidence type="ECO:0000313" key="13">
    <source>
        <dbReference type="Proteomes" id="UP000257109"/>
    </source>
</evidence>
<keyword evidence="8" id="KW-0175">Coiled coil</keyword>
<comment type="similarity">
    <text evidence="2">Belongs to the UVSSA family.</text>
</comment>
<gene>
    <name evidence="12" type="ORF">CR513_25956</name>
</gene>
<dbReference type="InterPro" id="IPR049431">
    <property type="entry name" value="UVSSA_C"/>
</dbReference>
<keyword evidence="6" id="KW-0863">Zinc-finger</keyword>
<dbReference type="AlphaFoldDB" id="A0A371GN43"/>
<dbReference type="InterPro" id="IPR049408">
    <property type="entry name" value="UVSSA_N_a-solenoid_rpt"/>
</dbReference>
<dbReference type="GO" id="GO:0005694">
    <property type="term" value="C:chromosome"/>
    <property type="evidence" value="ECO:0007669"/>
    <property type="project" value="UniProtKB-SubCell"/>
</dbReference>
<dbReference type="GO" id="GO:0006283">
    <property type="term" value="P:transcription-coupled nucleotide-excision repair"/>
    <property type="evidence" value="ECO:0007669"/>
    <property type="project" value="TreeGrafter"/>
</dbReference>
<protein>
    <submittedName>
        <fullName evidence="12">UV-stimulated scaffold protein A-like protein</fullName>
    </submittedName>
</protein>
<dbReference type="Proteomes" id="UP000257109">
    <property type="component" value="Unassembled WGS sequence"/>
</dbReference>
<dbReference type="SUPFAM" id="SSF48464">
    <property type="entry name" value="ENTH/VHS domain"/>
    <property type="match status" value="1"/>
</dbReference>
<keyword evidence="4" id="KW-0479">Metal-binding</keyword>
<evidence type="ECO:0000256" key="6">
    <source>
        <dbReference type="ARBA" id="ARBA00022771"/>
    </source>
</evidence>
<feature type="domain" description="UV-stimulated scaffold protein A C-terminal" evidence="11">
    <location>
        <begin position="407"/>
        <end position="509"/>
    </location>
</feature>
<keyword evidence="3" id="KW-0158">Chromosome</keyword>
<evidence type="ECO:0000313" key="12">
    <source>
        <dbReference type="EMBL" id="RDX91975.1"/>
    </source>
</evidence>
<name>A0A371GN43_MUCPR</name>
<evidence type="ECO:0000259" key="11">
    <source>
        <dbReference type="Pfam" id="PF09740"/>
    </source>
</evidence>
<evidence type="ECO:0000256" key="4">
    <source>
        <dbReference type="ARBA" id="ARBA00022723"/>
    </source>
</evidence>
<keyword evidence="5" id="KW-0227">DNA damage</keyword>
<dbReference type="OrthoDB" id="5594015at2759"/>
<dbReference type="InterPro" id="IPR018610">
    <property type="entry name" value="UVSSA"/>
</dbReference>
<evidence type="ECO:0000256" key="1">
    <source>
        <dbReference type="ARBA" id="ARBA00004286"/>
    </source>
</evidence>
<dbReference type="GO" id="GO:0009411">
    <property type="term" value="P:response to UV"/>
    <property type="evidence" value="ECO:0007669"/>
    <property type="project" value="InterPro"/>
</dbReference>
<feature type="compositionally biased region" description="Basic and acidic residues" evidence="10">
    <location>
        <begin position="376"/>
        <end position="385"/>
    </location>
</feature>
<keyword evidence="13" id="KW-1185">Reference proteome</keyword>
<dbReference type="STRING" id="157652.A0A371GN43"/>
<dbReference type="PANTHER" id="PTHR28670">
    <property type="entry name" value="UV-STIMULATED SCAFFOLD PROTEIN A"/>
    <property type="match status" value="1"/>
</dbReference>
<evidence type="ECO:0000256" key="10">
    <source>
        <dbReference type="SAM" id="MobiDB-lite"/>
    </source>
</evidence>
<evidence type="ECO:0000256" key="2">
    <source>
        <dbReference type="ARBA" id="ARBA00009240"/>
    </source>
</evidence>
<dbReference type="Pfam" id="PF20867">
    <property type="entry name" value="UVSSA_N"/>
    <property type="match status" value="1"/>
</dbReference>
<evidence type="ECO:0000256" key="3">
    <source>
        <dbReference type="ARBA" id="ARBA00022454"/>
    </source>
</evidence>
<evidence type="ECO:0000256" key="7">
    <source>
        <dbReference type="ARBA" id="ARBA00022833"/>
    </source>
</evidence>
<keyword evidence="7" id="KW-0862">Zinc</keyword>
<dbReference type="GO" id="GO:0008270">
    <property type="term" value="F:zinc ion binding"/>
    <property type="evidence" value="ECO:0007669"/>
    <property type="project" value="UniProtKB-KW"/>
</dbReference>
<organism evidence="12 13">
    <name type="scientific">Mucuna pruriens</name>
    <name type="common">Velvet bean</name>
    <name type="synonym">Dolichos pruriens</name>
    <dbReference type="NCBI Taxonomy" id="157652"/>
    <lineage>
        <taxon>Eukaryota</taxon>
        <taxon>Viridiplantae</taxon>
        <taxon>Streptophyta</taxon>
        <taxon>Embryophyta</taxon>
        <taxon>Tracheophyta</taxon>
        <taxon>Spermatophyta</taxon>
        <taxon>Magnoliopsida</taxon>
        <taxon>eudicotyledons</taxon>
        <taxon>Gunneridae</taxon>
        <taxon>Pentapetalae</taxon>
        <taxon>rosids</taxon>
        <taxon>fabids</taxon>
        <taxon>Fabales</taxon>
        <taxon>Fabaceae</taxon>
        <taxon>Papilionoideae</taxon>
        <taxon>50 kb inversion clade</taxon>
        <taxon>NPAAA clade</taxon>
        <taxon>indigoferoid/millettioid clade</taxon>
        <taxon>Phaseoleae</taxon>
        <taxon>Mucuna</taxon>
    </lineage>
</organism>
<sequence length="681" mass="77630">MVMEEGAHGKGTKVGTLIERAATSTAPEVDPRLLNAIKTVVRYSDSELRLASQTLMDLMKRDHSQVRYLSLLIIDELFMRSKLFRTLVVENLDQLLSLSVGFRRNLPLPAPPAVASVLRLKAIEFLEKWNVTFGVHYRQLRLGYDYLKNTLRLQFPNIQANVERIQLERSERERRSKEILLSKYESLKENSSSIKGGILSTMDEIDECLAILHAKQESVSDDILDDEELHEFRSLELQQLRLETLKEGEKVYENGENMVVFDTLRELYKLLVTKHLVSIQEWISVLVRVELADNRFRDSILKEFIDIRNRLKSVKSKCEEAGCSLINSSKHDEEDFWVEGNVVSMEISSSAPNNKSKHLDKASTSHKMNNDNLGLHNKESNRSDTDGLPCPGHEVESNTPRSKLIAEAPVLRWSSYLDNWGSNRVFMANQRGLDLESHWGRVDDDAVIPADKIAELNVHAMPYEEKKIEIQPCLAPLRKGGLCQRKDLKVCPFHGPIIPRDDEGRPLNQRSSEDMNMDLRIDLTEQLANQAVKNVRERDQELAKKREIDKQSLKRAKLAKIREHNEAVLRDAALASTSISATLGEDGEVTDEDKLSARDKKQSLASMLRKKVTSKDRIAQKLLSSQARVTADRQHMSCEDTKYREAFPNQWCQRITSSAMMPGWNPGRNLSWKALCDVLAA</sequence>
<evidence type="ECO:0000256" key="5">
    <source>
        <dbReference type="ARBA" id="ARBA00022763"/>
    </source>
</evidence>
<dbReference type="EMBL" id="QJKJ01004984">
    <property type="protein sequence ID" value="RDX91975.1"/>
    <property type="molecule type" value="Genomic_DNA"/>
</dbReference>
<comment type="caution">
    <text evidence="12">The sequence shown here is derived from an EMBL/GenBank/DDBJ whole genome shotgun (WGS) entry which is preliminary data.</text>
</comment>
<keyword evidence="9" id="KW-0234">DNA repair</keyword>
<dbReference type="Pfam" id="PF09740">
    <property type="entry name" value="DUF2043"/>
    <property type="match status" value="1"/>
</dbReference>